<comment type="caution">
    <text evidence="1">The sequence shown here is derived from an EMBL/GenBank/DDBJ whole genome shotgun (WGS) entry which is preliminary data.</text>
</comment>
<dbReference type="PANTHER" id="PTHR39953">
    <property type="entry name" value="RE54151P"/>
    <property type="match status" value="1"/>
</dbReference>
<sequence length="143" mass="15889">MSEQKNARGEQADCASICSSVTTLPDRHGFFGGAQYSPEPSSRASYGDDAVSYVQLKRDSKCCTVKCKICPEHKVHAKLYGCTLVVDEENEVVLSVQCEDCVASQGGCKHAIAFLMWLHRRSEEPSCTSVECYWKKSKLQSRK</sequence>
<evidence type="ECO:0000313" key="1">
    <source>
        <dbReference type="EMBL" id="GBP71470.1"/>
    </source>
</evidence>
<evidence type="ECO:0000313" key="2">
    <source>
        <dbReference type="Proteomes" id="UP000299102"/>
    </source>
</evidence>
<reference evidence="1 2" key="1">
    <citation type="journal article" date="2019" name="Commun. Biol.">
        <title>The bagworm genome reveals a unique fibroin gene that provides high tensile strength.</title>
        <authorList>
            <person name="Kono N."/>
            <person name="Nakamura H."/>
            <person name="Ohtoshi R."/>
            <person name="Tomita M."/>
            <person name="Numata K."/>
            <person name="Arakawa K."/>
        </authorList>
    </citation>
    <scope>NUCLEOTIDE SEQUENCE [LARGE SCALE GENOMIC DNA]</scope>
</reference>
<dbReference type="EMBL" id="BGZK01001110">
    <property type="protein sequence ID" value="GBP71470.1"/>
    <property type="molecule type" value="Genomic_DNA"/>
</dbReference>
<gene>
    <name evidence="1" type="ORF">EVAR_103355_1</name>
</gene>
<dbReference type="OrthoDB" id="261614at2759"/>
<dbReference type="Proteomes" id="UP000299102">
    <property type="component" value="Unassembled WGS sequence"/>
</dbReference>
<proteinExistence type="predicted"/>
<dbReference type="PANTHER" id="PTHR39953:SF1">
    <property type="entry name" value="RE54151P"/>
    <property type="match status" value="1"/>
</dbReference>
<keyword evidence="2" id="KW-1185">Reference proteome</keyword>
<evidence type="ECO:0008006" key="3">
    <source>
        <dbReference type="Google" id="ProtNLM"/>
    </source>
</evidence>
<accession>A0A4C1Y7M1</accession>
<name>A0A4C1Y7M1_EUMVA</name>
<protein>
    <recommendedName>
        <fullName evidence="3">SWIM-type domain-containing protein</fullName>
    </recommendedName>
</protein>
<organism evidence="1 2">
    <name type="scientific">Eumeta variegata</name>
    <name type="common">Bagworm moth</name>
    <name type="synonym">Eumeta japonica</name>
    <dbReference type="NCBI Taxonomy" id="151549"/>
    <lineage>
        <taxon>Eukaryota</taxon>
        <taxon>Metazoa</taxon>
        <taxon>Ecdysozoa</taxon>
        <taxon>Arthropoda</taxon>
        <taxon>Hexapoda</taxon>
        <taxon>Insecta</taxon>
        <taxon>Pterygota</taxon>
        <taxon>Neoptera</taxon>
        <taxon>Endopterygota</taxon>
        <taxon>Lepidoptera</taxon>
        <taxon>Glossata</taxon>
        <taxon>Ditrysia</taxon>
        <taxon>Tineoidea</taxon>
        <taxon>Psychidae</taxon>
        <taxon>Oiketicinae</taxon>
        <taxon>Eumeta</taxon>
    </lineage>
</organism>
<dbReference type="AlphaFoldDB" id="A0A4C1Y7M1"/>